<dbReference type="InterPro" id="IPR056639">
    <property type="entry name" value="DUF7737"/>
</dbReference>
<evidence type="ECO:0000313" key="4">
    <source>
        <dbReference type="EMBL" id="MCW1924991.1"/>
    </source>
</evidence>
<evidence type="ECO:0000259" key="1">
    <source>
        <dbReference type="Pfam" id="PF13569"/>
    </source>
</evidence>
<dbReference type="Proteomes" id="UP001320876">
    <property type="component" value="Unassembled WGS sequence"/>
</dbReference>
<feature type="domain" description="DUF7737" evidence="3">
    <location>
        <begin position="722"/>
        <end position="824"/>
    </location>
</feature>
<dbReference type="EMBL" id="JAPDDT010000011">
    <property type="protein sequence ID" value="MCW1924991.1"/>
    <property type="molecule type" value="Genomic_DNA"/>
</dbReference>
<gene>
    <name evidence="4" type="ORF">OKA05_20680</name>
</gene>
<dbReference type="Pfam" id="PF18991">
    <property type="entry name" value="DUF5724"/>
    <property type="match status" value="1"/>
</dbReference>
<sequence length="833" mass="92116">MSTPLEEFRSYWADRPLGYHFDVVRYSKQAEFLDWVQSERAARPMAERRGEDGPWRIAREVIEAQLRVDLPCAYVHDGPFWLELAECGGCLDDEWFGRVVDCCRGNLGDLMLSGADREALYELRAGAISSGLELEKLEVKEALDARLRRKIALALETMDEAACGLLRAVPFTGIEWLVQACRCAAALASPPQSSQKNPLLHLRRAAVAKLASSALEPDEVACLPKLLEGFDSKALVLVVEHSKEGGPAIRRLLEKKPGFKELLVLQDHLREGMPGERRVEYVENPPESGEFEVHELQQLMDEVPAELVEWFCESLATAEEAMVLNAVKGTNRARLDAALKRHGQMALKAYSLLPLPADGPSREAEVQRRYVQIDEFLKGSKRFGSERQANNRICGEVALQNLARHAGYHDADELFFDIESKSAAGAGLSFEEDGCRAFLEFDCAGPSLAIEKWGKALKSVPAAMKKSPAFKELKATRDLLKDQGRRFRRALEIRMTSGASFERRHFDALWRAPLLRGLISSLVFLRADGQCGLPGEDGESLVTVDGRRISLGDGPLIIAHAIHLEHNGGLAAWRNLCFATGLVQAIKQVFREFYVVTSAEEATSPESFRFAGHRVASSPLGGMLKNRGWTTKGISHEPEPKKHFRSLGVIAKLCLEECGYYLAETESVVTGAVSFLALDGRLLDLDEVPATIFSEVMRDLDLFVSVAHTVGGAGSPSAELMAQRFELLRGLVGRLKLPGVSLDGHFARIEGQLATYRVHLASGAVFLGEGRHLCIVPETSWKQPPDLYLPFLEEDDRRIAEIFSKILMLSKDTAIKDPQILSQIAAAKGGIRE</sequence>
<dbReference type="Pfam" id="PF13569">
    <property type="entry name" value="DUF4132"/>
    <property type="match status" value="1"/>
</dbReference>
<comment type="caution">
    <text evidence="4">The sequence shown here is derived from an EMBL/GenBank/DDBJ whole genome shotgun (WGS) entry which is preliminary data.</text>
</comment>
<evidence type="ECO:0000259" key="3">
    <source>
        <dbReference type="Pfam" id="PF24879"/>
    </source>
</evidence>
<feature type="domain" description="DUF4132" evidence="1">
    <location>
        <begin position="454"/>
        <end position="629"/>
    </location>
</feature>
<proteinExistence type="predicted"/>
<reference evidence="4 5" key="1">
    <citation type="submission" date="2022-10" db="EMBL/GenBank/DDBJ databases">
        <title>Luteolibacter arcticus strain CCTCC AB 2014275, whole genome shotgun sequencing project.</title>
        <authorList>
            <person name="Zhao G."/>
            <person name="Shen L."/>
        </authorList>
    </citation>
    <scope>NUCLEOTIDE SEQUENCE [LARGE SCALE GENOMIC DNA]</scope>
    <source>
        <strain evidence="4 5">CCTCC AB 2014275</strain>
    </source>
</reference>
<feature type="domain" description="DUF5724" evidence="2">
    <location>
        <begin position="346"/>
        <end position="415"/>
    </location>
</feature>
<evidence type="ECO:0000313" key="5">
    <source>
        <dbReference type="Proteomes" id="UP001320876"/>
    </source>
</evidence>
<name>A0ABT3GN95_9BACT</name>
<organism evidence="4 5">
    <name type="scientific">Luteolibacter arcticus</name>
    <dbReference type="NCBI Taxonomy" id="1581411"/>
    <lineage>
        <taxon>Bacteria</taxon>
        <taxon>Pseudomonadati</taxon>
        <taxon>Verrucomicrobiota</taxon>
        <taxon>Verrucomicrobiia</taxon>
        <taxon>Verrucomicrobiales</taxon>
        <taxon>Verrucomicrobiaceae</taxon>
        <taxon>Luteolibacter</taxon>
    </lineage>
</organism>
<dbReference type="InterPro" id="IPR025406">
    <property type="entry name" value="DUF4132"/>
</dbReference>
<dbReference type="RefSeq" id="WP_264489099.1">
    <property type="nucleotide sequence ID" value="NZ_JAPDDT010000011.1"/>
</dbReference>
<dbReference type="Pfam" id="PF24879">
    <property type="entry name" value="DUF7737"/>
    <property type="match status" value="1"/>
</dbReference>
<dbReference type="InterPro" id="IPR043782">
    <property type="entry name" value="DUF5724"/>
</dbReference>
<keyword evidence="5" id="KW-1185">Reference proteome</keyword>
<evidence type="ECO:0000259" key="2">
    <source>
        <dbReference type="Pfam" id="PF18991"/>
    </source>
</evidence>
<protein>
    <submittedName>
        <fullName evidence="4">DUF4132 domain-containing protein</fullName>
    </submittedName>
</protein>
<accession>A0ABT3GN95</accession>